<evidence type="ECO:0000259" key="1">
    <source>
        <dbReference type="SMART" id="SM00849"/>
    </source>
</evidence>
<dbReference type="OrthoDB" id="9761531at2"/>
<dbReference type="InterPro" id="IPR001279">
    <property type="entry name" value="Metallo-B-lactamas"/>
</dbReference>
<protein>
    <submittedName>
        <fullName evidence="2">Metal-dependent hydrolase, beta-lactamase superfamily II</fullName>
    </submittedName>
</protein>
<dbReference type="CDD" id="cd07731">
    <property type="entry name" value="ComA-like_MBL-fold"/>
    <property type="match status" value="1"/>
</dbReference>
<dbReference type="PANTHER" id="PTHR30619:SF1">
    <property type="entry name" value="RECOMBINATION PROTEIN 2"/>
    <property type="match status" value="1"/>
</dbReference>
<evidence type="ECO:0000313" key="2">
    <source>
        <dbReference type="EMBL" id="SHG17209.1"/>
    </source>
</evidence>
<keyword evidence="3" id="KW-1185">Reference proteome</keyword>
<dbReference type="Gene3D" id="3.60.15.10">
    <property type="entry name" value="Ribonuclease Z/Hydroxyacylglutathione hydrolase-like"/>
    <property type="match status" value="1"/>
</dbReference>
<dbReference type="InterPro" id="IPR035681">
    <property type="entry name" value="ComA-like_MBL"/>
</dbReference>
<dbReference type="RefSeq" id="WP_072890241.1">
    <property type="nucleotide sequence ID" value="NZ_FQVW01000018.1"/>
</dbReference>
<dbReference type="STRING" id="930117.SAMN05216225_101848"/>
<name>A0A1M5HMK5_9BACI</name>
<sequence length="320" mass="36041">MSFKHWSIVSFIIILLFVTACSNTEEEGIREVDAEAVFAMNDAGGELEVRFFYLDPLEGTEKTGLSTLIRTPEGQTILIDAGIPSVGPLIDDYLSRLDIDTIDYAVASHPHSDHIGGYTTLFETKKIGKLFETDLPYDSNLYIEYQDLIAEKEIDVEYVEKGNTFELEEDMTLEFLNPSQEKIDKYLDIFDDFSAGIINDLSLVAKLTYKDTTFLFPGDIYDAVESELVNEYGEKLDVDVLVAPHHGQHTSSSKKFIEAVNPEITVIPINLLYSRTTYEDYIDHGSEVFVSQFDGNVLLITDGNVIDVYSEFEKAEKVSN</sequence>
<evidence type="ECO:0000313" key="3">
    <source>
        <dbReference type="Proteomes" id="UP000183988"/>
    </source>
</evidence>
<dbReference type="SMART" id="SM00849">
    <property type="entry name" value="Lactamase_B"/>
    <property type="match status" value="1"/>
</dbReference>
<feature type="domain" description="Metallo-beta-lactamase" evidence="1">
    <location>
        <begin position="63"/>
        <end position="271"/>
    </location>
</feature>
<dbReference type="SUPFAM" id="SSF56281">
    <property type="entry name" value="Metallo-hydrolase/oxidoreductase"/>
    <property type="match status" value="1"/>
</dbReference>
<dbReference type="Proteomes" id="UP000183988">
    <property type="component" value="Unassembled WGS sequence"/>
</dbReference>
<dbReference type="PROSITE" id="PS51257">
    <property type="entry name" value="PROKAR_LIPOPROTEIN"/>
    <property type="match status" value="1"/>
</dbReference>
<dbReference type="AlphaFoldDB" id="A0A1M5HMK5"/>
<dbReference type="GO" id="GO:0016787">
    <property type="term" value="F:hydrolase activity"/>
    <property type="evidence" value="ECO:0007669"/>
    <property type="project" value="UniProtKB-KW"/>
</dbReference>
<dbReference type="EMBL" id="FQVW01000018">
    <property type="protein sequence ID" value="SHG17209.1"/>
    <property type="molecule type" value="Genomic_DNA"/>
</dbReference>
<accession>A0A1M5HMK5</accession>
<dbReference type="PANTHER" id="PTHR30619">
    <property type="entry name" value="DNA INTERNALIZATION/COMPETENCE PROTEIN COMEC/REC2"/>
    <property type="match status" value="1"/>
</dbReference>
<gene>
    <name evidence="2" type="ORF">SAMN05216225_101848</name>
</gene>
<dbReference type="InterPro" id="IPR036866">
    <property type="entry name" value="RibonucZ/Hydroxyglut_hydro"/>
</dbReference>
<organism evidence="2 3">
    <name type="scientific">Ornithinibacillus halophilus</name>
    <dbReference type="NCBI Taxonomy" id="930117"/>
    <lineage>
        <taxon>Bacteria</taxon>
        <taxon>Bacillati</taxon>
        <taxon>Bacillota</taxon>
        <taxon>Bacilli</taxon>
        <taxon>Bacillales</taxon>
        <taxon>Bacillaceae</taxon>
        <taxon>Ornithinibacillus</taxon>
    </lineage>
</organism>
<reference evidence="2 3" key="1">
    <citation type="submission" date="2016-11" db="EMBL/GenBank/DDBJ databases">
        <authorList>
            <person name="Jaros S."/>
            <person name="Januszkiewicz K."/>
            <person name="Wedrychowicz H."/>
        </authorList>
    </citation>
    <scope>NUCLEOTIDE SEQUENCE [LARGE SCALE GENOMIC DNA]</scope>
    <source>
        <strain evidence="2 3">IBRC-M 10683</strain>
    </source>
</reference>
<dbReference type="Pfam" id="PF00753">
    <property type="entry name" value="Lactamase_B"/>
    <property type="match status" value="1"/>
</dbReference>
<keyword evidence="2" id="KW-0378">Hydrolase</keyword>
<dbReference type="InterPro" id="IPR052159">
    <property type="entry name" value="Competence_DNA_uptake"/>
</dbReference>
<proteinExistence type="predicted"/>